<accession>A0ABP6J9E8</accession>
<name>A0ABP6J9E8_STRTU</name>
<evidence type="ECO:0000256" key="2">
    <source>
        <dbReference type="ARBA" id="ARBA00022963"/>
    </source>
</evidence>
<evidence type="ECO:0000256" key="3">
    <source>
        <dbReference type="ARBA" id="ARBA00023098"/>
    </source>
</evidence>
<evidence type="ECO:0000256" key="1">
    <source>
        <dbReference type="ARBA" id="ARBA00022801"/>
    </source>
</evidence>
<organism evidence="6 7">
    <name type="scientific">Streptomyces thioluteus</name>
    <dbReference type="NCBI Taxonomy" id="66431"/>
    <lineage>
        <taxon>Bacteria</taxon>
        <taxon>Bacillati</taxon>
        <taxon>Actinomycetota</taxon>
        <taxon>Actinomycetes</taxon>
        <taxon>Kitasatosporales</taxon>
        <taxon>Streptomycetaceae</taxon>
        <taxon>Streptomyces</taxon>
    </lineage>
</organism>
<keyword evidence="2" id="KW-0442">Lipid degradation</keyword>
<evidence type="ECO:0000256" key="4">
    <source>
        <dbReference type="SAM" id="MobiDB-lite"/>
    </source>
</evidence>
<gene>
    <name evidence="6" type="ORF">GCM10020221_22470</name>
</gene>
<dbReference type="Gene3D" id="3.40.50.1820">
    <property type="entry name" value="alpha/beta hydrolase"/>
    <property type="match status" value="1"/>
</dbReference>
<sequence>MVTYRQPTPPVGGEGTPRGTARAAARSSRRPMPSAPPLPSVAIMKNSVRAGGVAAALLTAALVAPQAAAVAAPKPAKAAAPAPEVPAPSGKQAIGEKTLRLVDSARTDPWKPSAGPRELMVSVRYPARSAAGAKAPYVSAALSRELYGNDKLSTVRTHAVVDAAPAQGRARPVVVLSPGLTQSRSSLTSLAEDLASRGYVVAALDHTYESAVEFPGGRVEKCELCVREDVDNGAIVRNRAKDIRFLLDRITTGDGLVAGLKVDKSRIGVAGHSIGGASAVEVAGQDARVAAAADMDGDFFTEQPAGGIKKPVMLLGAARAGELGGERDTWSPAWKNLTGWKRWLDVGKGGHMTFTDNHWLADAVGLPEGLPPDAAEGAFGTLKSDRANALTRAYVAAFFDRHLNGTASPLLEGASADFPEVALLKK</sequence>
<feature type="region of interest" description="Disordered" evidence="4">
    <location>
        <begin position="1"/>
        <end position="38"/>
    </location>
</feature>
<feature type="compositionally biased region" description="Low complexity" evidence="4">
    <location>
        <begin position="21"/>
        <end position="32"/>
    </location>
</feature>
<protein>
    <submittedName>
        <fullName evidence="6">Lipase</fullName>
    </submittedName>
</protein>
<dbReference type="EMBL" id="BAAAXZ010000085">
    <property type="protein sequence ID" value="GAA2926054.1"/>
    <property type="molecule type" value="Genomic_DNA"/>
</dbReference>
<dbReference type="PANTHER" id="PTHR10272:SF0">
    <property type="entry name" value="PLATELET-ACTIVATING FACTOR ACETYLHYDROLASE"/>
    <property type="match status" value="1"/>
</dbReference>
<keyword evidence="7" id="KW-1185">Reference proteome</keyword>
<dbReference type="Proteomes" id="UP001501102">
    <property type="component" value="Unassembled WGS sequence"/>
</dbReference>
<keyword evidence="3" id="KW-0443">Lipid metabolism</keyword>
<reference evidence="7" key="1">
    <citation type="journal article" date="2019" name="Int. J. Syst. Evol. Microbiol.">
        <title>The Global Catalogue of Microorganisms (GCM) 10K type strain sequencing project: providing services to taxonomists for standard genome sequencing and annotation.</title>
        <authorList>
            <consortium name="The Broad Institute Genomics Platform"/>
            <consortium name="The Broad Institute Genome Sequencing Center for Infectious Disease"/>
            <person name="Wu L."/>
            <person name="Ma J."/>
        </authorList>
    </citation>
    <scope>NUCLEOTIDE SEQUENCE [LARGE SCALE GENOMIC DNA]</scope>
    <source>
        <strain evidence="7">JCM 4087</strain>
    </source>
</reference>
<dbReference type="InterPro" id="IPR041127">
    <property type="entry name" value="PET_hydrolase/cutinase-like"/>
</dbReference>
<keyword evidence="1" id="KW-0378">Hydrolase</keyword>
<dbReference type="PANTHER" id="PTHR10272">
    <property type="entry name" value="PLATELET-ACTIVATING FACTOR ACETYLHYDROLASE"/>
    <property type="match status" value="1"/>
</dbReference>
<evidence type="ECO:0000313" key="7">
    <source>
        <dbReference type="Proteomes" id="UP001501102"/>
    </source>
</evidence>
<evidence type="ECO:0000259" key="5">
    <source>
        <dbReference type="Pfam" id="PF12740"/>
    </source>
</evidence>
<dbReference type="InterPro" id="IPR029058">
    <property type="entry name" value="AB_hydrolase_fold"/>
</dbReference>
<dbReference type="Pfam" id="PF12740">
    <property type="entry name" value="PETase"/>
    <property type="match status" value="1"/>
</dbReference>
<comment type="caution">
    <text evidence="6">The sequence shown here is derived from an EMBL/GenBank/DDBJ whole genome shotgun (WGS) entry which is preliminary data.</text>
</comment>
<feature type="domain" description="PET hydrolase/cutinase-like" evidence="5">
    <location>
        <begin position="172"/>
        <end position="354"/>
    </location>
</feature>
<evidence type="ECO:0000313" key="6">
    <source>
        <dbReference type="EMBL" id="GAA2926054.1"/>
    </source>
</evidence>
<dbReference type="SUPFAM" id="SSF53474">
    <property type="entry name" value="alpha/beta-Hydrolases"/>
    <property type="match status" value="1"/>
</dbReference>
<proteinExistence type="predicted"/>